<dbReference type="PANTHER" id="PTHR24255:SF26">
    <property type="entry name" value="COMPLEMENT C1R SUBCOMPONENT-LIKE PROTEIN"/>
    <property type="match status" value="1"/>
</dbReference>
<comment type="subcellular location">
    <subcellularLocation>
        <location evidence="1">Secreted</location>
    </subcellularLocation>
</comment>
<keyword evidence="12" id="KW-0325">Glycoprotein</keyword>
<organism evidence="18 19">
    <name type="scientific">Dipodomys ordii</name>
    <name type="common">Ord's kangaroo rat</name>
    <dbReference type="NCBI Taxonomy" id="10020"/>
    <lineage>
        <taxon>Eukaryota</taxon>
        <taxon>Metazoa</taxon>
        <taxon>Chordata</taxon>
        <taxon>Craniata</taxon>
        <taxon>Vertebrata</taxon>
        <taxon>Euteleostomi</taxon>
        <taxon>Mammalia</taxon>
        <taxon>Eutheria</taxon>
        <taxon>Euarchontoglires</taxon>
        <taxon>Glires</taxon>
        <taxon>Rodentia</taxon>
        <taxon>Castorimorpha</taxon>
        <taxon>Heteromyidae</taxon>
        <taxon>Dipodomyinae</taxon>
        <taxon>Dipodomys</taxon>
    </lineage>
</organism>
<dbReference type="SUPFAM" id="SSF49854">
    <property type="entry name" value="Spermadhesin, CUB domain"/>
    <property type="match status" value="1"/>
</dbReference>
<dbReference type="InterPro" id="IPR033116">
    <property type="entry name" value="TRYPSIN_SER"/>
</dbReference>
<keyword evidence="3" id="KW-0399">Innate immunity</keyword>
<dbReference type="Gene3D" id="2.60.120.290">
    <property type="entry name" value="Spermadhesin, CUB domain"/>
    <property type="match status" value="1"/>
</dbReference>
<dbReference type="PRINTS" id="PR00722">
    <property type="entry name" value="CHYMOTRYPSIN"/>
</dbReference>
<dbReference type="GeneID" id="105991116"/>
<dbReference type="OrthoDB" id="6261922at2759"/>
<evidence type="ECO:0000256" key="5">
    <source>
        <dbReference type="ARBA" id="ARBA00022670"/>
    </source>
</evidence>
<dbReference type="GO" id="GO:0045087">
    <property type="term" value="P:innate immune response"/>
    <property type="evidence" value="ECO:0007669"/>
    <property type="project" value="UniProtKB-KW"/>
</dbReference>
<dbReference type="PROSITE" id="PS50240">
    <property type="entry name" value="TRYPSIN_DOM"/>
    <property type="match status" value="1"/>
</dbReference>
<evidence type="ECO:0000256" key="1">
    <source>
        <dbReference type="ARBA" id="ARBA00004613"/>
    </source>
</evidence>
<feature type="signal peptide" evidence="15">
    <location>
        <begin position="1"/>
        <end position="40"/>
    </location>
</feature>
<keyword evidence="7" id="KW-0378">Hydrolase</keyword>
<dbReference type="GO" id="GO:0072562">
    <property type="term" value="C:blood microparticle"/>
    <property type="evidence" value="ECO:0007669"/>
    <property type="project" value="TreeGrafter"/>
</dbReference>
<evidence type="ECO:0000256" key="3">
    <source>
        <dbReference type="ARBA" id="ARBA00022588"/>
    </source>
</evidence>
<dbReference type="InterPro" id="IPR009003">
    <property type="entry name" value="Peptidase_S1_PA"/>
</dbReference>
<feature type="chain" id="PRO_5010240890" evidence="15">
    <location>
        <begin position="41"/>
        <end position="483"/>
    </location>
</feature>
<dbReference type="SUPFAM" id="SSF50494">
    <property type="entry name" value="Trypsin-like serine proteases"/>
    <property type="match status" value="1"/>
</dbReference>
<protein>
    <submittedName>
        <fullName evidence="19">Complement C1r subcomponent-like protein isoform X1</fullName>
    </submittedName>
</protein>
<dbReference type="SMART" id="SM00020">
    <property type="entry name" value="Tryp_SPc"/>
    <property type="match status" value="1"/>
</dbReference>
<evidence type="ECO:0000256" key="12">
    <source>
        <dbReference type="ARBA" id="ARBA00023180"/>
    </source>
</evidence>
<dbReference type="Gene3D" id="2.40.10.10">
    <property type="entry name" value="Trypsin-like serine proteases"/>
    <property type="match status" value="2"/>
</dbReference>
<dbReference type="RefSeq" id="XP_012879148.1">
    <property type="nucleotide sequence ID" value="XM_013023694.1"/>
</dbReference>
<evidence type="ECO:0000256" key="11">
    <source>
        <dbReference type="ARBA" id="ARBA00023157"/>
    </source>
</evidence>
<evidence type="ECO:0000256" key="13">
    <source>
        <dbReference type="PROSITE-ProRule" id="PRU00059"/>
    </source>
</evidence>
<reference evidence="19" key="1">
    <citation type="submission" date="2025-08" db="UniProtKB">
        <authorList>
            <consortium name="RefSeq"/>
        </authorList>
    </citation>
    <scope>IDENTIFICATION</scope>
    <source>
        <tissue evidence="19">Kidney</tissue>
    </source>
</reference>
<keyword evidence="4" id="KW-0768">Sushi</keyword>
<keyword evidence="10" id="KW-0180">Complement pathway</keyword>
<dbReference type="InterPro" id="IPR001314">
    <property type="entry name" value="Peptidase_S1A"/>
</dbReference>
<evidence type="ECO:0000313" key="18">
    <source>
        <dbReference type="Proteomes" id="UP000081671"/>
    </source>
</evidence>
<evidence type="ECO:0000256" key="4">
    <source>
        <dbReference type="ARBA" id="ARBA00022659"/>
    </source>
</evidence>
<evidence type="ECO:0000256" key="15">
    <source>
        <dbReference type="SAM" id="SignalP"/>
    </source>
</evidence>
<proteinExistence type="predicted"/>
<dbReference type="InterPro" id="IPR001254">
    <property type="entry name" value="Trypsin_dom"/>
</dbReference>
<evidence type="ECO:0000256" key="2">
    <source>
        <dbReference type="ARBA" id="ARBA00022525"/>
    </source>
</evidence>
<feature type="compositionally biased region" description="Polar residues" evidence="14">
    <location>
        <begin position="174"/>
        <end position="187"/>
    </location>
</feature>
<dbReference type="PROSITE" id="PS01180">
    <property type="entry name" value="CUB"/>
    <property type="match status" value="1"/>
</dbReference>
<keyword evidence="8" id="KW-0720">Serine protease</keyword>
<evidence type="ECO:0000259" key="16">
    <source>
        <dbReference type="PROSITE" id="PS01180"/>
    </source>
</evidence>
<evidence type="ECO:0000256" key="9">
    <source>
        <dbReference type="ARBA" id="ARBA00022859"/>
    </source>
</evidence>
<dbReference type="PANTHER" id="PTHR24255">
    <property type="entry name" value="COMPLEMENT COMPONENT 1, S SUBCOMPONENT-RELATED"/>
    <property type="match status" value="1"/>
</dbReference>
<keyword evidence="5" id="KW-0645">Protease</keyword>
<keyword evidence="6 15" id="KW-0732">Signal</keyword>
<sequence>MSRPGCLVSAGRNRPSASCVGQMHGLLFLLLSGLLRPTQGVVLVAQWSPQQLTSPGYPEPYPNGQAVTTHIRAPEGSNVRLVFVDFDLEASPGCAKAWVTVSVDGNATAPARLCGPRGSALGPGPGPFVSTGRTLRLQFQAGPPSTHRAAAFPHKGFLALYQAVPTGHPLPTSGDPNTTATPRANTSLSQNGCPGPHYQAAAAANSSETVSRTDGQRGLDGTQCVPVCGRPVTPLSPVPPALGSREAEPGSFPWQALTSVHGRGGGALLGDRWVLTAAHALRPKNRVSGGRRPRVDVFLGHADVDGMLASGAHAVRRVHVHPAYRQDDPHDFRGDLALLELRHPVSVGPRLLPVCLPDREALSLAGVGGYVSGFGAQRGWLSAKLKFSGVQVAPPERCAAWLRERGRAEVFSHEMFCAGDEAQDSAVCQGDSGSVFVVWDDLAQHWVATGIVSWGIGCGKGYGFYTKILSYVDWIRGVMEGKD</sequence>
<dbReference type="FunCoup" id="A0A1S3FRG2">
    <property type="interactions" value="219"/>
</dbReference>
<dbReference type="SMART" id="SM00042">
    <property type="entry name" value="CUB"/>
    <property type="match status" value="1"/>
</dbReference>
<dbReference type="InterPro" id="IPR035914">
    <property type="entry name" value="Sperma_CUB_dom_sf"/>
</dbReference>
<dbReference type="GO" id="GO:0031638">
    <property type="term" value="P:zymogen activation"/>
    <property type="evidence" value="ECO:0007669"/>
    <property type="project" value="TreeGrafter"/>
</dbReference>
<gene>
    <name evidence="19" type="primary">C1rl</name>
</gene>
<accession>A0A1S3FRG2</accession>
<dbReference type="InParanoid" id="A0A1S3FRG2"/>
<dbReference type="KEGG" id="dord:105991116"/>
<dbReference type="FunFam" id="2.40.10.10:FF:000035">
    <property type="entry name" value="Complement C1r subcomponent"/>
    <property type="match status" value="1"/>
</dbReference>
<dbReference type="Proteomes" id="UP000081671">
    <property type="component" value="Unplaced"/>
</dbReference>
<keyword evidence="11" id="KW-1015">Disulfide bond</keyword>
<evidence type="ECO:0000256" key="14">
    <source>
        <dbReference type="SAM" id="MobiDB-lite"/>
    </source>
</evidence>
<dbReference type="CDD" id="cd00041">
    <property type="entry name" value="CUB"/>
    <property type="match status" value="1"/>
</dbReference>
<evidence type="ECO:0000256" key="10">
    <source>
        <dbReference type="ARBA" id="ARBA00022875"/>
    </source>
</evidence>
<dbReference type="PROSITE" id="PS00135">
    <property type="entry name" value="TRYPSIN_SER"/>
    <property type="match status" value="1"/>
</dbReference>
<dbReference type="GO" id="GO:0004252">
    <property type="term" value="F:serine-type endopeptidase activity"/>
    <property type="evidence" value="ECO:0007669"/>
    <property type="project" value="InterPro"/>
</dbReference>
<dbReference type="Pfam" id="PF00089">
    <property type="entry name" value="Trypsin"/>
    <property type="match status" value="1"/>
</dbReference>
<feature type="region of interest" description="Disordered" evidence="14">
    <location>
        <begin position="168"/>
        <end position="187"/>
    </location>
</feature>
<dbReference type="CDD" id="cd00190">
    <property type="entry name" value="Tryp_SPc"/>
    <property type="match status" value="1"/>
</dbReference>
<feature type="domain" description="CUB" evidence="16">
    <location>
        <begin position="31"/>
        <end position="164"/>
    </location>
</feature>
<comment type="caution">
    <text evidence="13">Lacks conserved residue(s) required for the propagation of feature annotation.</text>
</comment>
<evidence type="ECO:0000259" key="17">
    <source>
        <dbReference type="PROSITE" id="PS50240"/>
    </source>
</evidence>
<name>A0A1S3FRG2_DIPOR</name>
<dbReference type="CTD" id="51279"/>
<dbReference type="InterPro" id="IPR000859">
    <property type="entry name" value="CUB_dom"/>
</dbReference>
<evidence type="ECO:0000256" key="7">
    <source>
        <dbReference type="ARBA" id="ARBA00022801"/>
    </source>
</evidence>
<keyword evidence="9" id="KW-0391">Immunity</keyword>
<evidence type="ECO:0000313" key="19">
    <source>
        <dbReference type="RefSeq" id="XP_012879148.1"/>
    </source>
</evidence>
<dbReference type="InterPro" id="IPR043504">
    <property type="entry name" value="Peptidase_S1_PA_chymotrypsin"/>
</dbReference>
<evidence type="ECO:0000256" key="6">
    <source>
        <dbReference type="ARBA" id="ARBA00022729"/>
    </source>
</evidence>
<dbReference type="Pfam" id="PF00431">
    <property type="entry name" value="CUB"/>
    <property type="match status" value="1"/>
</dbReference>
<keyword evidence="18" id="KW-1185">Reference proteome</keyword>
<dbReference type="AlphaFoldDB" id="A0A1S3FRG2"/>
<evidence type="ECO:0000256" key="8">
    <source>
        <dbReference type="ARBA" id="ARBA00022825"/>
    </source>
</evidence>
<dbReference type="GO" id="GO:0006958">
    <property type="term" value="P:complement activation, classical pathway"/>
    <property type="evidence" value="ECO:0007669"/>
    <property type="project" value="UniProtKB-KW"/>
</dbReference>
<keyword evidence="2" id="KW-0964">Secreted</keyword>
<feature type="domain" description="Peptidase S1" evidence="17">
    <location>
        <begin position="241"/>
        <end position="480"/>
    </location>
</feature>